<proteinExistence type="predicted"/>
<protein>
    <submittedName>
        <fullName evidence="1">Transposase</fullName>
    </submittedName>
</protein>
<name>A0ABU0LW77_9HYPH</name>
<organism evidence="1 2">
    <name type="scientific">Ancylobacter amanitiformis</name>
    <dbReference type="NCBI Taxonomy" id="217069"/>
    <lineage>
        <taxon>Bacteria</taxon>
        <taxon>Pseudomonadati</taxon>
        <taxon>Pseudomonadota</taxon>
        <taxon>Alphaproteobacteria</taxon>
        <taxon>Hyphomicrobiales</taxon>
        <taxon>Xanthobacteraceae</taxon>
        <taxon>Ancylobacter</taxon>
    </lineage>
</organism>
<gene>
    <name evidence="1" type="ORF">QOZ99_003831</name>
</gene>
<evidence type="ECO:0000313" key="2">
    <source>
        <dbReference type="Proteomes" id="UP001235094"/>
    </source>
</evidence>
<dbReference type="Proteomes" id="UP001235094">
    <property type="component" value="Unassembled WGS sequence"/>
</dbReference>
<sequence>MRHVSGQGGAVLFNRTVSRARLFQLLSARPPCVVAIEACATSHYWDRTVQCLGHDVRLFLPIYVKRFVKRQNNDAADAIAEADPLNSRLRTH</sequence>
<keyword evidence="2" id="KW-1185">Reference proteome</keyword>
<evidence type="ECO:0000313" key="1">
    <source>
        <dbReference type="EMBL" id="MDQ0512915.1"/>
    </source>
</evidence>
<comment type="caution">
    <text evidence="1">The sequence shown here is derived from an EMBL/GenBank/DDBJ whole genome shotgun (WGS) entry which is preliminary data.</text>
</comment>
<accession>A0ABU0LW77</accession>
<reference evidence="1 2" key="1">
    <citation type="submission" date="2023-07" db="EMBL/GenBank/DDBJ databases">
        <title>Genomic Encyclopedia of Type Strains, Phase IV (KMG-IV): sequencing the most valuable type-strain genomes for metagenomic binning, comparative biology and taxonomic classification.</title>
        <authorList>
            <person name="Goeker M."/>
        </authorList>
    </citation>
    <scope>NUCLEOTIDE SEQUENCE [LARGE SCALE GENOMIC DNA]</scope>
    <source>
        <strain evidence="1 2">DSM 15561</strain>
    </source>
</reference>
<dbReference type="EMBL" id="JAUSVR010000018">
    <property type="protein sequence ID" value="MDQ0512915.1"/>
    <property type="molecule type" value="Genomic_DNA"/>
</dbReference>